<dbReference type="SUPFAM" id="SSF82282">
    <property type="entry name" value="Homocysteine S-methyltransferase"/>
    <property type="match status" value="1"/>
</dbReference>
<comment type="pathway">
    <text evidence="4">Amino-acid biosynthesis; L-methionine biosynthesis via de novo pathway; L-methionine from L-homocysteine (MetH route): step 1/1.</text>
</comment>
<dbReference type="GO" id="GO:0046653">
    <property type="term" value="P:tetrahydrofolate metabolic process"/>
    <property type="evidence" value="ECO:0007669"/>
    <property type="project" value="TreeGrafter"/>
</dbReference>
<dbReference type="GO" id="GO:0008705">
    <property type="term" value="F:methionine synthase activity"/>
    <property type="evidence" value="ECO:0007669"/>
    <property type="project" value="UniProtKB-EC"/>
</dbReference>
<keyword evidence="12 20" id="KW-0808">Transferase</keyword>
<dbReference type="InterPro" id="IPR000489">
    <property type="entry name" value="Pterin-binding_dom"/>
</dbReference>
<dbReference type="Pfam" id="PF00809">
    <property type="entry name" value="Pterin_bind"/>
    <property type="match status" value="1"/>
</dbReference>
<comment type="cofactor">
    <cofactor evidence="3">
        <name>methylcob(III)alamin</name>
        <dbReference type="ChEBI" id="CHEBI:28115"/>
    </cofactor>
</comment>
<evidence type="ECO:0000313" key="27">
    <source>
        <dbReference type="Proteomes" id="UP000005753"/>
    </source>
</evidence>
<dbReference type="OrthoDB" id="9803687at2"/>
<dbReference type="PROSITE" id="PS51337">
    <property type="entry name" value="B12_BINDING_NTER"/>
    <property type="match status" value="1"/>
</dbReference>
<evidence type="ECO:0000256" key="3">
    <source>
        <dbReference type="ARBA" id="ARBA00001956"/>
    </source>
</evidence>
<evidence type="ECO:0000256" key="11">
    <source>
        <dbReference type="ARBA" id="ARBA00022628"/>
    </source>
</evidence>
<feature type="domain" description="B12-binding" evidence="24">
    <location>
        <begin position="703"/>
        <end position="823"/>
    </location>
</feature>
<feature type="domain" description="Hcy-binding" evidence="22">
    <location>
        <begin position="3"/>
        <end position="289"/>
    </location>
</feature>
<dbReference type="UniPathway" id="UPA00051">
    <property type="reaction ID" value="UER00081"/>
</dbReference>
<gene>
    <name evidence="26" type="ORF">EubceDRAFT1_1242</name>
</gene>
<feature type="region of interest" description="Disordered" evidence="21">
    <location>
        <begin position="583"/>
        <end position="618"/>
    </location>
</feature>
<evidence type="ECO:0000256" key="6">
    <source>
        <dbReference type="ARBA" id="ARBA00010854"/>
    </source>
</evidence>
<accession>I5ATD5</accession>
<dbReference type="SUPFAM" id="SSF51717">
    <property type="entry name" value="Dihydropteroate synthetase-like"/>
    <property type="match status" value="1"/>
</dbReference>
<dbReference type="InterPro" id="IPR036589">
    <property type="entry name" value="HCY_dom_sf"/>
</dbReference>
<dbReference type="FunFam" id="3.40.50.280:FF:000003">
    <property type="entry name" value="Dimethylamine methyltransferase corrinoid protein"/>
    <property type="match status" value="1"/>
</dbReference>
<comment type="similarity">
    <text evidence="5">Belongs to the vitamin-B12 dependent methionine synthase family.</text>
</comment>
<evidence type="ECO:0000256" key="19">
    <source>
        <dbReference type="ARBA" id="ARBA00031040"/>
    </source>
</evidence>
<keyword evidence="16" id="KW-0486">Methionine biosynthesis</keyword>
<reference evidence="26 27" key="2">
    <citation type="submission" date="2012-02" db="EMBL/GenBank/DDBJ databases">
        <title>Improved High-Quality Draft sequence of Eubacterium cellulosolvens 6.</title>
        <authorList>
            <consortium name="US DOE Joint Genome Institute"/>
            <person name="Lucas S."/>
            <person name="Han J."/>
            <person name="Lapidus A."/>
            <person name="Cheng J.-F."/>
            <person name="Goodwin L."/>
            <person name="Pitluck S."/>
            <person name="Peters L."/>
            <person name="Mikhailova N."/>
            <person name="Gu W."/>
            <person name="Detter J.C."/>
            <person name="Han C."/>
            <person name="Tapia R."/>
            <person name="Land M."/>
            <person name="Hauser L."/>
            <person name="Kyrpides N."/>
            <person name="Ivanova N."/>
            <person name="Pagani I."/>
            <person name="Johnson E."/>
            <person name="Mukhopadhyay B."/>
            <person name="Anderson I."/>
            <person name="Woyke T."/>
        </authorList>
    </citation>
    <scope>NUCLEOTIDE SEQUENCE [LARGE SCALE GENOMIC DNA]</scope>
    <source>
        <strain evidence="26 27">6</strain>
    </source>
</reference>
<dbReference type="InterPro" id="IPR006158">
    <property type="entry name" value="Cobalamin-bd"/>
</dbReference>
<evidence type="ECO:0000256" key="10">
    <source>
        <dbReference type="ARBA" id="ARBA00022605"/>
    </source>
</evidence>
<evidence type="ECO:0000256" key="5">
    <source>
        <dbReference type="ARBA" id="ARBA00010398"/>
    </source>
</evidence>
<evidence type="ECO:0000256" key="18">
    <source>
        <dbReference type="ARBA" id="ARBA00025552"/>
    </source>
</evidence>
<organism evidence="26 27">
    <name type="scientific">Eubacterium cellulosolvens (strain ATCC 43171 / JCM 9499 / 6)</name>
    <name type="common">Cillobacterium cellulosolvens</name>
    <dbReference type="NCBI Taxonomy" id="633697"/>
    <lineage>
        <taxon>Bacteria</taxon>
        <taxon>Bacillati</taxon>
        <taxon>Bacillota</taxon>
        <taxon>Clostridia</taxon>
        <taxon>Eubacteriales</taxon>
        <taxon>Eubacteriaceae</taxon>
        <taxon>Eubacterium</taxon>
    </lineage>
</organism>
<dbReference type="AlphaFoldDB" id="I5ATD5"/>
<evidence type="ECO:0000256" key="16">
    <source>
        <dbReference type="ARBA" id="ARBA00023167"/>
    </source>
</evidence>
<dbReference type="InterPro" id="IPR011005">
    <property type="entry name" value="Dihydropteroate_synth-like_sf"/>
</dbReference>
<evidence type="ECO:0000256" key="8">
    <source>
        <dbReference type="ARBA" id="ARBA00013998"/>
    </source>
</evidence>
<dbReference type="PANTHER" id="PTHR45833:SF1">
    <property type="entry name" value="METHIONINE SYNTHASE"/>
    <property type="match status" value="1"/>
</dbReference>
<evidence type="ECO:0000256" key="20">
    <source>
        <dbReference type="PROSITE-ProRule" id="PRU00333"/>
    </source>
</evidence>
<keyword evidence="13" id="KW-0949">S-adenosyl-L-methionine</keyword>
<keyword evidence="11" id="KW-0846">Cobalamin</keyword>
<dbReference type="PROSITE" id="PS51332">
    <property type="entry name" value="B12_BINDING"/>
    <property type="match status" value="1"/>
</dbReference>
<evidence type="ECO:0000256" key="12">
    <source>
        <dbReference type="ARBA" id="ARBA00022679"/>
    </source>
</evidence>
<dbReference type="GO" id="GO:0032259">
    <property type="term" value="P:methylation"/>
    <property type="evidence" value="ECO:0007669"/>
    <property type="project" value="UniProtKB-KW"/>
</dbReference>
<dbReference type="STRING" id="633697.EubceDRAFT1_1242"/>
<feature type="binding site" evidence="20">
    <location>
        <position position="274"/>
    </location>
    <ligand>
        <name>Zn(2+)</name>
        <dbReference type="ChEBI" id="CHEBI:29105"/>
    </ligand>
</feature>
<dbReference type="SUPFAM" id="SSF52242">
    <property type="entry name" value="Cobalamin (vitamin B12)-binding domain"/>
    <property type="match status" value="1"/>
</dbReference>
<dbReference type="EC" id="2.1.1.13" evidence="7"/>
<keyword evidence="27" id="KW-1185">Reference proteome</keyword>
<dbReference type="CDD" id="cd02070">
    <property type="entry name" value="corrinoid_protein_B12-BD"/>
    <property type="match status" value="1"/>
</dbReference>
<feature type="binding site" evidence="20">
    <location>
        <position position="275"/>
    </location>
    <ligand>
        <name>Zn(2+)</name>
        <dbReference type="ChEBI" id="CHEBI:29105"/>
    </ligand>
</feature>
<dbReference type="GO" id="GO:0050667">
    <property type="term" value="P:homocysteine metabolic process"/>
    <property type="evidence" value="ECO:0007669"/>
    <property type="project" value="TreeGrafter"/>
</dbReference>
<evidence type="ECO:0000256" key="13">
    <source>
        <dbReference type="ARBA" id="ARBA00022691"/>
    </source>
</evidence>
<keyword evidence="14 20" id="KW-0479">Metal-binding</keyword>
<evidence type="ECO:0000256" key="4">
    <source>
        <dbReference type="ARBA" id="ARBA00005178"/>
    </source>
</evidence>
<dbReference type="Gene3D" id="3.20.20.330">
    <property type="entry name" value="Homocysteine-binding-like domain"/>
    <property type="match status" value="1"/>
</dbReference>
<dbReference type="InterPro" id="IPR036724">
    <property type="entry name" value="Cobalamin-bd_sf"/>
</dbReference>
<dbReference type="HOGENOM" id="CLU_004914_0_2_9"/>
<feature type="compositionally biased region" description="Gly residues" evidence="21">
    <location>
        <begin position="598"/>
        <end position="612"/>
    </location>
</feature>
<keyword evidence="15 20" id="KW-0862">Zinc</keyword>
<protein>
    <recommendedName>
        <fullName evidence="8">Methionine synthase</fullName>
        <ecNumber evidence="7">2.1.1.13</ecNumber>
    </recommendedName>
    <alternativeName>
        <fullName evidence="19">5-methyltetrahydrofolate--homocysteine methyltransferase</fullName>
    </alternativeName>
</protein>
<dbReference type="SUPFAM" id="SSF47644">
    <property type="entry name" value="Methionine synthase domain"/>
    <property type="match status" value="1"/>
</dbReference>
<comment type="catalytic activity">
    <reaction evidence="1">
        <text>(6S)-5-methyl-5,6,7,8-tetrahydrofolate + L-homocysteine = (6S)-5,6,7,8-tetrahydrofolate + L-methionine</text>
        <dbReference type="Rhea" id="RHEA:11172"/>
        <dbReference type="ChEBI" id="CHEBI:18608"/>
        <dbReference type="ChEBI" id="CHEBI:57453"/>
        <dbReference type="ChEBI" id="CHEBI:57844"/>
        <dbReference type="ChEBI" id="CHEBI:58199"/>
        <dbReference type="EC" id="2.1.1.13"/>
    </reaction>
</comment>
<evidence type="ECO:0000256" key="1">
    <source>
        <dbReference type="ARBA" id="ARBA00001700"/>
    </source>
</evidence>
<evidence type="ECO:0000256" key="15">
    <source>
        <dbReference type="ARBA" id="ARBA00022833"/>
    </source>
</evidence>
<dbReference type="PIRSF" id="PIRSF037472">
    <property type="entry name" value="DHPS_mtfrase"/>
    <property type="match status" value="1"/>
</dbReference>
<dbReference type="Pfam" id="PF02310">
    <property type="entry name" value="B12-binding"/>
    <property type="match status" value="1"/>
</dbReference>
<feature type="domain" description="B12-binding N-terminal" evidence="25">
    <location>
        <begin position="608"/>
        <end position="702"/>
    </location>
</feature>
<dbReference type="Pfam" id="PF02607">
    <property type="entry name" value="B12-binding_2"/>
    <property type="match status" value="1"/>
</dbReference>
<dbReference type="InterPro" id="IPR003726">
    <property type="entry name" value="HCY_dom"/>
</dbReference>
<dbReference type="PANTHER" id="PTHR45833">
    <property type="entry name" value="METHIONINE SYNTHASE"/>
    <property type="match status" value="1"/>
</dbReference>
<name>I5ATD5_EUBC6</name>
<feature type="binding site" evidence="20">
    <location>
        <position position="208"/>
    </location>
    <ligand>
        <name>Zn(2+)</name>
        <dbReference type="ChEBI" id="CHEBI:29105"/>
    </ligand>
</feature>
<evidence type="ECO:0000259" key="25">
    <source>
        <dbReference type="PROSITE" id="PS51337"/>
    </source>
</evidence>
<dbReference type="PROSITE" id="PS50972">
    <property type="entry name" value="PTERIN_BINDING"/>
    <property type="match status" value="1"/>
</dbReference>
<dbReference type="Gene3D" id="3.20.20.20">
    <property type="entry name" value="Dihydropteroate synthase-like"/>
    <property type="match status" value="1"/>
</dbReference>
<evidence type="ECO:0000256" key="7">
    <source>
        <dbReference type="ARBA" id="ARBA00012032"/>
    </source>
</evidence>
<evidence type="ECO:0000313" key="26">
    <source>
        <dbReference type="EMBL" id="EIM57058.1"/>
    </source>
</evidence>
<evidence type="ECO:0000256" key="2">
    <source>
        <dbReference type="ARBA" id="ARBA00001947"/>
    </source>
</evidence>
<reference evidence="26 27" key="1">
    <citation type="submission" date="2010-08" db="EMBL/GenBank/DDBJ databases">
        <authorList>
            <consortium name="US DOE Joint Genome Institute (JGI-PGF)"/>
            <person name="Lucas S."/>
            <person name="Copeland A."/>
            <person name="Lapidus A."/>
            <person name="Cheng J.-F."/>
            <person name="Bruce D."/>
            <person name="Goodwin L."/>
            <person name="Pitluck S."/>
            <person name="Land M.L."/>
            <person name="Hauser L."/>
            <person name="Chang Y.-J."/>
            <person name="Anderson I.J."/>
            <person name="Johnson E."/>
            <person name="Mulhopadhyay B."/>
            <person name="Kyrpides N."/>
            <person name="Woyke T.J."/>
        </authorList>
    </citation>
    <scope>NUCLEOTIDE SEQUENCE [LARGE SCALE GENOMIC DNA]</scope>
    <source>
        <strain evidence="26 27">6</strain>
    </source>
</reference>
<evidence type="ECO:0000259" key="24">
    <source>
        <dbReference type="PROSITE" id="PS51332"/>
    </source>
</evidence>
<evidence type="ECO:0000256" key="9">
    <source>
        <dbReference type="ARBA" id="ARBA00022603"/>
    </source>
</evidence>
<dbReference type="Gene3D" id="1.10.1240.10">
    <property type="entry name" value="Methionine synthase domain"/>
    <property type="match status" value="1"/>
</dbReference>
<dbReference type="Gene3D" id="3.40.50.280">
    <property type="entry name" value="Cobalamin-binding domain"/>
    <property type="match status" value="1"/>
</dbReference>
<feature type="domain" description="Pterin-binding" evidence="23">
    <location>
        <begin position="320"/>
        <end position="585"/>
    </location>
</feature>
<dbReference type="Proteomes" id="UP000005753">
    <property type="component" value="Chromosome"/>
</dbReference>
<evidence type="ECO:0000259" key="23">
    <source>
        <dbReference type="PROSITE" id="PS50972"/>
    </source>
</evidence>
<dbReference type="GO" id="GO:0046872">
    <property type="term" value="F:metal ion binding"/>
    <property type="evidence" value="ECO:0007669"/>
    <property type="project" value="UniProtKB-KW"/>
</dbReference>
<comment type="similarity">
    <text evidence="6">Belongs to the methylamine corrinoid protein family.</text>
</comment>
<keyword evidence="9 20" id="KW-0489">Methyltransferase</keyword>
<dbReference type="PROSITE" id="PS50970">
    <property type="entry name" value="HCY"/>
    <property type="match status" value="1"/>
</dbReference>
<dbReference type="InterPro" id="IPR003759">
    <property type="entry name" value="Cbl-bd_cap"/>
</dbReference>
<comment type="cofactor">
    <cofactor evidence="2 20">
        <name>Zn(2+)</name>
        <dbReference type="ChEBI" id="CHEBI:29105"/>
    </cofactor>
</comment>
<dbReference type="InterPro" id="IPR050554">
    <property type="entry name" value="Met_Synthase/Corrinoid"/>
</dbReference>
<dbReference type="GO" id="GO:0005829">
    <property type="term" value="C:cytosol"/>
    <property type="evidence" value="ECO:0007669"/>
    <property type="project" value="TreeGrafter"/>
</dbReference>
<evidence type="ECO:0000256" key="21">
    <source>
        <dbReference type="SAM" id="MobiDB-lite"/>
    </source>
</evidence>
<evidence type="ECO:0000259" key="22">
    <source>
        <dbReference type="PROSITE" id="PS50970"/>
    </source>
</evidence>
<comment type="function">
    <text evidence="18">Catalyzes the transfer of a methyl group from methyl-cobalamin to homocysteine, yielding enzyme-bound cob(I)alamin and methionine. Subsequently, remethylates the cofactor using methyltetrahydrofolate.</text>
</comment>
<dbReference type="Pfam" id="PF02574">
    <property type="entry name" value="S-methyl_trans"/>
    <property type="match status" value="1"/>
</dbReference>
<dbReference type="eggNOG" id="COG1410">
    <property type="taxonomic scope" value="Bacteria"/>
</dbReference>
<dbReference type="eggNOG" id="COG0646">
    <property type="taxonomic scope" value="Bacteria"/>
</dbReference>
<dbReference type="InterPro" id="IPR017215">
    <property type="entry name" value="MetH_bac"/>
</dbReference>
<dbReference type="GO" id="GO:0031419">
    <property type="term" value="F:cobalamin binding"/>
    <property type="evidence" value="ECO:0007669"/>
    <property type="project" value="UniProtKB-KW"/>
</dbReference>
<proteinExistence type="inferred from homology"/>
<keyword evidence="17" id="KW-0170">Cobalt</keyword>
<dbReference type="InterPro" id="IPR036594">
    <property type="entry name" value="Meth_synthase_dom"/>
</dbReference>
<evidence type="ECO:0000256" key="14">
    <source>
        <dbReference type="ARBA" id="ARBA00022723"/>
    </source>
</evidence>
<keyword evidence="10" id="KW-0028">Amino-acid biosynthesis</keyword>
<dbReference type="EMBL" id="CM001487">
    <property type="protein sequence ID" value="EIM57058.1"/>
    <property type="molecule type" value="Genomic_DNA"/>
</dbReference>
<sequence length="823" mass="88954">MTRSEFKELLDRGFVFLDGATGTNLQNAGMPTGVCPEQWILENREIMVQLQKDFVDAGTQILYAPTFTANRLKLGDYGLEDRLRQMNIDLVAISKEAAAGRALVAGDMTMTGRQLYPMGTMMFEELVDIYKEQAEALVAGGCDLFVIETMMSLQETRAAVLAIREICDLPIIASLTFEADGRTLFGTNPEAAMITLQSLGADVVGMNCSTGPDGMIENIEKMYSVANVPVLAKPNAGLPQIDKDGRTFYPTSPEEFAAEGRKLIEAGARVLGGCCGATPEHIRKLVEMAGTMEPKPVHTEKKRLLSSERSFVEITLDGMLQIIGERINPTGKKKLQAELREGSLDLVRDFARMQEEDGAEILDVNMGTNGIDEKEMMIKAVYEVTQVSDCPLCIDSSFPEVIEEALRIYPGRALINSISWETEKFERLIPIAKKYGAMFVFLPVSDEGIPATQEEKHAIIHAALEECRKRGIDKEDMIVDGLVATVGADPEAALHCTDTFAHCKNDLGLATVCGLSNISFGLPERSFVNMAFLVMAIKSGLTLAIANPSQELLMNAAAATDMLLAREGSDIKYITRAQKYKEAHANDPKPGSAQAAQAGGGASAGKGEGSGQGNSQTVNPVYKAVMNGEKTKIIKLCETELSLGTKPDDIISLYLIPAINDVGDLFDKQKYFLPQLIASAGTMEKAIAHLEPMIEKKEGSGPVETVVIATVEGDVHDIGKNLVALMLRNYGYRVIDLGKDVPAETIIRSALEENASVVGLSALMTTTMMRMKDVVEEAAAKGYKGKIIIGGAAVTSSFAEEIGADGYSRDAAECVQLVKKLLA</sequence>
<dbReference type="SMART" id="SM01018">
    <property type="entry name" value="B12-binding_2"/>
    <property type="match status" value="1"/>
</dbReference>
<evidence type="ECO:0000256" key="17">
    <source>
        <dbReference type="ARBA" id="ARBA00023285"/>
    </source>
</evidence>